<keyword evidence="2" id="KW-1185">Reference proteome</keyword>
<evidence type="ECO:0000313" key="2">
    <source>
        <dbReference type="Proteomes" id="UP001630127"/>
    </source>
</evidence>
<dbReference type="EMBL" id="JBJUIK010000009">
    <property type="protein sequence ID" value="KAL3518638.1"/>
    <property type="molecule type" value="Genomic_DNA"/>
</dbReference>
<dbReference type="Proteomes" id="UP001630127">
    <property type="component" value="Unassembled WGS sequence"/>
</dbReference>
<organism evidence="1 2">
    <name type="scientific">Cinchona calisaya</name>
    <dbReference type="NCBI Taxonomy" id="153742"/>
    <lineage>
        <taxon>Eukaryota</taxon>
        <taxon>Viridiplantae</taxon>
        <taxon>Streptophyta</taxon>
        <taxon>Embryophyta</taxon>
        <taxon>Tracheophyta</taxon>
        <taxon>Spermatophyta</taxon>
        <taxon>Magnoliopsida</taxon>
        <taxon>eudicotyledons</taxon>
        <taxon>Gunneridae</taxon>
        <taxon>Pentapetalae</taxon>
        <taxon>asterids</taxon>
        <taxon>lamiids</taxon>
        <taxon>Gentianales</taxon>
        <taxon>Rubiaceae</taxon>
        <taxon>Cinchonoideae</taxon>
        <taxon>Cinchoneae</taxon>
        <taxon>Cinchona</taxon>
    </lineage>
</organism>
<reference evidence="1 2" key="1">
    <citation type="submission" date="2024-11" db="EMBL/GenBank/DDBJ databases">
        <title>A near-complete genome assembly of Cinchona calisaya.</title>
        <authorList>
            <person name="Lian D.C."/>
            <person name="Zhao X.W."/>
            <person name="Wei L."/>
        </authorList>
    </citation>
    <scope>NUCLEOTIDE SEQUENCE [LARGE SCALE GENOMIC DNA]</scope>
    <source>
        <tissue evidence="1">Nenye</tissue>
    </source>
</reference>
<sequence>MEKNSKSKESLPKDHMQGSDICMDKTKVFPFANIGQPLLFECSKLVFLKGNNNMAPSYCLSKVTNLSLIVVNSCECGTLPSIHAYPCSFILPEPISCLSAPFGKKCLKLLIFTLPPGREIWPEILNLFLSSNQERTLPHQILISSPSEFHRGLEFGMMLLLPSGTSCPQSFSTRKLQLCNVPGDYSHLDYTS</sequence>
<dbReference type="AlphaFoldDB" id="A0ABD2ZGW6"/>
<comment type="caution">
    <text evidence="1">The sequence shown here is derived from an EMBL/GenBank/DDBJ whole genome shotgun (WGS) entry which is preliminary data.</text>
</comment>
<gene>
    <name evidence="1" type="ORF">ACH5RR_021227</name>
</gene>
<protein>
    <submittedName>
        <fullName evidence="1">Uncharacterized protein</fullName>
    </submittedName>
</protein>
<name>A0ABD2ZGW6_9GENT</name>
<accession>A0ABD2ZGW6</accession>
<evidence type="ECO:0000313" key="1">
    <source>
        <dbReference type="EMBL" id="KAL3518638.1"/>
    </source>
</evidence>
<proteinExistence type="predicted"/>